<evidence type="ECO:0000313" key="1">
    <source>
        <dbReference type="EMBL" id="EHI61654.1"/>
    </source>
</evidence>
<dbReference type="Pfam" id="PF11672">
    <property type="entry name" value="DUF3268"/>
    <property type="match status" value="1"/>
</dbReference>
<protein>
    <submittedName>
        <fullName evidence="1">Uncharacterized protein</fullName>
    </submittedName>
</protein>
<evidence type="ECO:0000313" key="2">
    <source>
        <dbReference type="Proteomes" id="UP000005384"/>
    </source>
</evidence>
<dbReference type="OrthoDB" id="1028010at2"/>
<dbReference type="PATRIC" id="fig|742737.3.peg.100"/>
<dbReference type="HOGENOM" id="CLU_123187_0_0_9"/>
<dbReference type="GeneID" id="93152940"/>
<sequence length="136" mass="15739">MKRKHQIRCPYCGAYATCRPASVVYGKSGTTKNSYLYICSRWPACDSYVGTHRKDRRPLGTPANKELRRKRILAHRSLDALQQNCHMKKWEAYIWLQAKLGLSEAETHIGMFSEYMCDRTIELCNQALETDHIRAA</sequence>
<organism evidence="1 2">
    <name type="scientific">Hungatella hathewayi WAL-18680</name>
    <dbReference type="NCBI Taxonomy" id="742737"/>
    <lineage>
        <taxon>Bacteria</taxon>
        <taxon>Bacillati</taxon>
        <taxon>Bacillota</taxon>
        <taxon>Clostridia</taxon>
        <taxon>Lachnospirales</taxon>
        <taxon>Lachnospiraceae</taxon>
        <taxon>Hungatella</taxon>
    </lineage>
</organism>
<reference evidence="1 2" key="1">
    <citation type="submission" date="2011-08" db="EMBL/GenBank/DDBJ databases">
        <title>The Genome Sequence of Clostridium hathewayi WAL-18680.</title>
        <authorList>
            <consortium name="The Broad Institute Genome Sequencing Platform"/>
            <person name="Earl A."/>
            <person name="Ward D."/>
            <person name="Feldgarden M."/>
            <person name="Gevers D."/>
            <person name="Finegold S.M."/>
            <person name="Summanen P.H."/>
            <person name="Molitoris D.R."/>
            <person name="Song M."/>
            <person name="Daigneault M."/>
            <person name="Allen-Vercoe E."/>
            <person name="Young S.K."/>
            <person name="Zeng Q."/>
            <person name="Gargeya S."/>
            <person name="Fitzgerald M."/>
            <person name="Haas B."/>
            <person name="Abouelleil A."/>
            <person name="Alvarado L."/>
            <person name="Arachchi H.M."/>
            <person name="Berlin A."/>
            <person name="Brown A."/>
            <person name="Chapman S.B."/>
            <person name="Chen Z."/>
            <person name="Dunbar C."/>
            <person name="Freedman E."/>
            <person name="Gearin G."/>
            <person name="Gellesch M."/>
            <person name="Goldberg J."/>
            <person name="Griggs A."/>
            <person name="Gujja S."/>
            <person name="Heiman D."/>
            <person name="Howarth C."/>
            <person name="Larson L."/>
            <person name="Lui A."/>
            <person name="MacDonald P.J.P."/>
            <person name="Montmayeur A."/>
            <person name="Murphy C."/>
            <person name="Neiman D."/>
            <person name="Pearson M."/>
            <person name="Priest M."/>
            <person name="Roberts A."/>
            <person name="Saif S."/>
            <person name="Shea T."/>
            <person name="Shenoy N."/>
            <person name="Sisk P."/>
            <person name="Stolte C."/>
            <person name="Sykes S."/>
            <person name="Wortman J."/>
            <person name="Nusbaum C."/>
            <person name="Birren B."/>
        </authorList>
    </citation>
    <scope>NUCLEOTIDE SEQUENCE [LARGE SCALE GENOMIC DNA]</scope>
    <source>
        <strain evidence="1 2">WAL-18680</strain>
    </source>
</reference>
<comment type="caution">
    <text evidence="1">The sequence shown here is derived from an EMBL/GenBank/DDBJ whole genome shotgun (WGS) entry which is preliminary data.</text>
</comment>
<proteinExistence type="predicted"/>
<name>G5I9B5_9FIRM</name>
<dbReference type="AlphaFoldDB" id="G5I9B5"/>
<dbReference type="Proteomes" id="UP000005384">
    <property type="component" value="Unassembled WGS sequence"/>
</dbReference>
<keyword evidence="2" id="KW-1185">Reference proteome</keyword>
<dbReference type="EMBL" id="ADLN01000001">
    <property type="protein sequence ID" value="EHI61654.1"/>
    <property type="molecule type" value="Genomic_DNA"/>
</dbReference>
<gene>
    <name evidence="1" type="ORF">HMPREF9473_00105</name>
</gene>
<accession>G5I9B5</accession>
<dbReference type="RefSeq" id="WP_006778112.1">
    <property type="nucleotide sequence ID" value="NZ_CP040506.1"/>
</dbReference>
<dbReference type="InterPro" id="IPR021686">
    <property type="entry name" value="DUF3268"/>
</dbReference>